<dbReference type="Gene3D" id="3.40.50.300">
    <property type="entry name" value="P-loop containing nucleotide triphosphate hydrolases"/>
    <property type="match status" value="1"/>
</dbReference>
<name>A0A1B2F0N4_PSEPU</name>
<reference evidence="2 3" key="2">
    <citation type="submission" date="2018-10" db="EMBL/GenBank/DDBJ databases">
        <title>An outbreak of IMP-63 producing strain in France.</title>
        <authorList>
            <person name="Bour M."/>
            <person name="Liapis E."/>
            <person name="Plesiat P."/>
        </authorList>
    </citation>
    <scope>NUCLEOTIDE SEQUENCE [LARGE SCALE GENOMIC DNA]</scope>
    <source>
        <strain evidence="2 3">12917</strain>
    </source>
</reference>
<dbReference type="EMBL" id="RJAI01000033">
    <property type="protein sequence ID" value="RNF87940.1"/>
    <property type="molecule type" value="Genomic_DNA"/>
</dbReference>
<dbReference type="SUPFAM" id="SSF52540">
    <property type="entry name" value="P-loop containing nucleoside triphosphate hydrolases"/>
    <property type="match status" value="1"/>
</dbReference>
<dbReference type="AlphaFoldDB" id="A0A1B2F0N4"/>
<dbReference type="RefSeq" id="WP_004576814.1">
    <property type="nucleotide sequence ID" value="NZ_CAKNBT010000109.1"/>
</dbReference>
<protein>
    <submittedName>
        <fullName evidence="2">AAA family ATPase</fullName>
    </submittedName>
    <submittedName>
        <fullName evidence="1">ATPase family protein</fullName>
    </submittedName>
</protein>
<evidence type="ECO:0000313" key="1">
    <source>
        <dbReference type="EMBL" id="ANY85801.1"/>
    </source>
</evidence>
<dbReference type="InterPro" id="IPR008868">
    <property type="entry name" value="TniB"/>
</dbReference>
<dbReference type="InterPro" id="IPR052026">
    <property type="entry name" value="ExeA_AAA_ATPase_DNA-bind"/>
</dbReference>
<evidence type="ECO:0000313" key="2">
    <source>
        <dbReference type="EMBL" id="RNF87940.1"/>
    </source>
</evidence>
<reference evidence="1" key="1">
    <citation type="submission" date="2016-07" db="EMBL/GenBank/DDBJ databases">
        <title>New class B carbapenemase carried by novel plasmid in Pseudomonas putida enviromental strain in eastern Amazonia.</title>
        <authorList>
            <person name="Souza C.O."/>
            <person name="Lima K.V."/>
            <person name="Brasiliense D.M."/>
            <person name="Perez-Chaparro P.J."/>
            <person name="Mamizuka E.M."/>
            <person name="Lima M.O."/>
            <person name="Lima L.N."/>
            <person name="McCulloch J.A."/>
        </authorList>
    </citation>
    <scope>NUCLEOTIDE SEQUENCE [LARGE SCALE GENOMIC DNA]</scope>
    <source>
        <strain evidence="1">IEC33019</strain>
    </source>
</reference>
<proteinExistence type="predicted"/>
<dbReference type="InterPro" id="IPR027417">
    <property type="entry name" value="P-loop_NTPase"/>
</dbReference>
<gene>
    <name evidence="2" type="ORF">EFK07_14365</name>
    <name evidence="1" type="ORF">IEC33019_0193</name>
</gene>
<dbReference type="PANTHER" id="PTHR35894:SF1">
    <property type="entry name" value="PHOSPHORIBULOKINASE _ URIDINE KINASE FAMILY"/>
    <property type="match status" value="1"/>
</dbReference>
<dbReference type="PANTHER" id="PTHR35894">
    <property type="entry name" value="GENERAL SECRETION PATHWAY PROTEIN A-RELATED"/>
    <property type="match status" value="1"/>
</dbReference>
<accession>A0A1B2F0N4</accession>
<organism evidence="1">
    <name type="scientific">Pseudomonas putida</name>
    <name type="common">Arthrobacter siderocapsulatus</name>
    <dbReference type="NCBI Taxonomy" id="303"/>
    <lineage>
        <taxon>Bacteria</taxon>
        <taxon>Pseudomonadati</taxon>
        <taxon>Pseudomonadota</taxon>
        <taxon>Gammaproteobacteria</taxon>
        <taxon>Pseudomonadales</taxon>
        <taxon>Pseudomonadaceae</taxon>
        <taxon>Pseudomonas</taxon>
    </lineage>
</organism>
<dbReference type="GeneID" id="83678527"/>
<dbReference type="Pfam" id="PF05621">
    <property type="entry name" value="TniB"/>
    <property type="match status" value="1"/>
</dbReference>
<sequence length="313" mass="34486">MTKTITDKLSQFAECIVSHPEYTQALDCIYRSVETTQVRGEPASALIVGEPGTGKSTVCKVAMSRFGARSVVTDEHGTREIVPAFYCSLNAGATIKTLTVSMLEKLGSTNTSGNNSTLFNRLVVLLETCQTQLIVLDEFDNLLRKGAEKSREQVCDWVRTLLNETLVPIAIVGIPRCEEIINAHPQLSRRYPYRHQMTEFTYSTLDPKSVFSKTLRALGNTLKEVGEFTSCMNICADQHLKAMYLASGGNMNGIRQLLSDALKAALLRDDGCFTHEDLAKAVDLSFIPTAKCPNNPFRLPPASLDRIIAGRMS</sequence>
<dbReference type="EMBL" id="CP016634">
    <property type="protein sequence ID" value="ANY85801.1"/>
    <property type="molecule type" value="Genomic_DNA"/>
</dbReference>
<evidence type="ECO:0000313" key="3">
    <source>
        <dbReference type="Proteomes" id="UP000278162"/>
    </source>
</evidence>
<dbReference type="Proteomes" id="UP000278162">
    <property type="component" value="Unassembled WGS sequence"/>
</dbReference>